<dbReference type="Proteomes" id="UP000297053">
    <property type="component" value="Chromosome"/>
</dbReference>
<feature type="compositionally biased region" description="Basic and acidic residues" evidence="1">
    <location>
        <begin position="7"/>
        <end position="17"/>
    </location>
</feature>
<evidence type="ECO:0000313" key="2">
    <source>
        <dbReference type="EMBL" id="QCD65678.1"/>
    </source>
</evidence>
<accession>A0A4D6KB15</accession>
<dbReference type="EMBL" id="CP039375">
    <property type="protein sequence ID" value="QCD65678.1"/>
    <property type="molecule type" value="Genomic_DNA"/>
</dbReference>
<reference evidence="2 3" key="1">
    <citation type="submission" date="2019-04" db="EMBL/GenBank/DDBJ databases">
        <title>Complete genome sequence of Arthrobacter sp. ZXY-2 associated with effective atrazine degradation and salt adaptation.</title>
        <authorList>
            <person name="Zhao X."/>
        </authorList>
    </citation>
    <scope>NUCLEOTIDE SEQUENCE [LARGE SCALE GENOMIC DNA]</scope>
    <source>
        <strain evidence="3">ZP60</strain>
    </source>
</reference>
<dbReference type="AlphaFoldDB" id="A0A4D6KB15"/>
<dbReference type="GeneID" id="42178981"/>
<feature type="region of interest" description="Disordered" evidence="1">
    <location>
        <begin position="1"/>
        <end position="25"/>
    </location>
</feature>
<feature type="region of interest" description="Disordered" evidence="1">
    <location>
        <begin position="66"/>
        <end position="91"/>
    </location>
</feature>
<protein>
    <submittedName>
        <fullName evidence="2">Uncharacterized protein</fullName>
    </submittedName>
</protein>
<sequence>MLSSAGDDTRPSKRQGDDGNDTVDDEFESQYEAMDGDEFFQLLTEETAKSAGIEVEELAEMPIHEFEERSDIEITKPHHPNGAREGYKDTDRLDVVDRSEYRSRRERIKQRLGL</sequence>
<proteinExistence type="predicted"/>
<feature type="compositionally biased region" description="Basic and acidic residues" evidence="1">
    <location>
        <begin position="66"/>
        <end position="76"/>
    </location>
</feature>
<reference evidence="2 3" key="2">
    <citation type="submission" date="2019-04" db="EMBL/GenBank/DDBJ databases">
        <authorList>
            <person name="Yang S."/>
            <person name="Wei W."/>
        </authorList>
    </citation>
    <scope>NUCLEOTIDE SEQUENCE [LARGE SCALE GENOMIC DNA]</scope>
    <source>
        <strain evidence="3">ZP60</strain>
    </source>
</reference>
<name>A0A4D6KB15_9EURY</name>
<gene>
    <name evidence="2" type="ORF">E5139_08555</name>
</gene>
<organism evidence="2 3">
    <name type="scientific">Halomicrobium mukohataei</name>
    <dbReference type="NCBI Taxonomy" id="57705"/>
    <lineage>
        <taxon>Archaea</taxon>
        <taxon>Methanobacteriati</taxon>
        <taxon>Methanobacteriota</taxon>
        <taxon>Stenosarchaea group</taxon>
        <taxon>Halobacteria</taxon>
        <taxon>Halobacteriales</taxon>
        <taxon>Haloarculaceae</taxon>
        <taxon>Halomicrobium</taxon>
    </lineage>
</organism>
<dbReference type="RefSeq" id="WP_015762049.1">
    <property type="nucleotide sequence ID" value="NZ_CP039375.1"/>
</dbReference>
<evidence type="ECO:0000313" key="3">
    <source>
        <dbReference type="Proteomes" id="UP000297053"/>
    </source>
</evidence>
<evidence type="ECO:0000256" key="1">
    <source>
        <dbReference type="SAM" id="MobiDB-lite"/>
    </source>
</evidence>
<dbReference type="KEGG" id="halz:E5139_08555"/>